<keyword evidence="6" id="KW-1185">Reference proteome</keyword>
<dbReference type="SUPFAM" id="SSF55315">
    <property type="entry name" value="L30e-like"/>
    <property type="match status" value="1"/>
</dbReference>
<dbReference type="InterPro" id="IPR051259">
    <property type="entry name" value="rRNA_Methyltransferase"/>
</dbReference>
<dbReference type="HOGENOM" id="CLU_021322_3_2_3"/>
<accession>E0UEX2</accession>
<evidence type="ECO:0000313" key="5">
    <source>
        <dbReference type="EMBL" id="ADN13102.1"/>
    </source>
</evidence>
<evidence type="ECO:0000256" key="1">
    <source>
        <dbReference type="ARBA" id="ARBA00007228"/>
    </source>
</evidence>
<dbReference type="InterPro" id="IPR029064">
    <property type="entry name" value="Ribosomal_eL30-like_sf"/>
</dbReference>
<dbReference type="CDD" id="cd18095">
    <property type="entry name" value="SpoU-like_rRNA-MTase"/>
    <property type="match status" value="1"/>
</dbReference>
<dbReference type="KEGG" id="cyj:Cyan7822_1095"/>
<dbReference type="InterPro" id="IPR053888">
    <property type="entry name" value="MRM3-like_sub_bind"/>
</dbReference>
<dbReference type="PANTHER" id="PTHR43191:SF2">
    <property type="entry name" value="RRNA METHYLTRANSFERASE 3, MITOCHONDRIAL"/>
    <property type="match status" value="1"/>
</dbReference>
<dbReference type="EMBL" id="CP002198">
    <property type="protein sequence ID" value="ADN13102.1"/>
    <property type="molecule type" value="Genomic_DNA"/>
</dbReference>
<evidence type="ECO:0000313" key="6">
    <source>
        <dbReference type="Proteomes" id="UP000008206"/>
    </source>
</evidence>
<dbReference type="AlphaFoldDB" id="E0UEX2"/>
<feature type="domain" description="RNA 2-O ribose methyltransferase substrate binding" evidence="4">
    <location>
        <begin position="29"/>
        <end position="103"/>
    </location>
</feature>
<keyword evidence="2 5" id="KW-0489">Methyltransferase</keyword>
<dbReference type="Pfam" id="PF22435">
    <property type="entry name" value="MRM3-like_sub_bind"/>
    <property type="match status" value="1"/>
</dbReference>
<dbReference type="GO" id="GO:0005737">
    <property type="term" value="C:cytoplasm"/>
    <property type="evidence" value="ECO:0007669"/>
    <property type="project" value="UniProtKB-ARBA"/>
</dbReference>
<keyword evidence="3 5" id="KW-0808">Transferase</keyword>
<dbReference type="OrthoDB" id="9794400at2"/>
<dbReference type="InterPro" id="IPR029026">
    <property type="entry name" value="tRNA_m1G_MTases_N"/>
</dbReference>
<reference evidence="6" key="1">
    <citation type="journal article" date="2011" name="MBio">
        <title>Novel metabolic attributes of the genus Cyanothece, comprising a group of unicellular nitrogen-fixing Cyanobacteria.</title>
        <authorList>
            <person name="Bandyopadhyay A."/>
            <person name="Elvitigala T."/>
            <person name="Welsh E."/>
            <person name="Stockel J."/>
            <person name="Liberton M."/>
            <person name="Min H."/>
            <person name="Sherman L.A."/>
            <person name="Pakrasi H.B."/>
        </authorList>
    </citation>
    <scope>NUCLEOTIDE SEQUENCE [LARGE SCALE GENOMIC DNA]</scope>
    <source>
        <strain evidence="6">PCC 7822</strain>
    </source>
</reference>
<dbReference type="SMART" id="SM00967">
    <property type="entry name" value="SpoU_sub_bind"/>
    <property type="match status" value="1"/>
</dbReference>
<gene>
    <name evidence="5" type="ordered locus">Cyan7822_1095</name>
</gene>
<organism evidence="5 6">
    <name type="scientific">Gloeothece verrucosa (strain PCC 7822)</name>
    <name type="common">Cyanothece sp. (strain PCC 7822)</name>
    <dbReference type="NCBI Taxonomy" id="497965"/>
    <lineage>
        <taxon>Bacteria</taxon>
        <taxon>Bacillati</taxon>
        <taxon>Cyanobacteriota</taxon>
        <taxon>Cyanophyceae</taxon>
        <taxon>Oscillatoriophycideae</taxon>
        <taxon>Chroococcales</taxon>
        <taxon>Aphanothecaceae</taxon>
        <taxon>Gloeothece</taxon>
        <taxon>Gloeothece verrucosa</taxon>
    </lineage>
</organism>
<dbReference type="Proteomes" id="UP000008206">
    <property type="component" value="Chromosome"/>
</dbReference>
<dbReference type="PANTHER" id="PTHR43191">
    <property type="entry name" value="RRNA METHYLTRANSFERASE 3"/>
    <property type="match status" value="1"/>
</dbReference>
<dbReference type="GO" id="GO:0006396">
    <property type="term" value="P:RNA processing"/>
    <property type="evidence" value="ECO:0007669"/>
    <property type="project" value="InterPro"/>
</dbReference>
<proteinExistence type="inferred from homology"/>
<sequence>MITSLQNPLVKQMRKLHRAKGRREQNLFLIEGTHLLETACKVKSSLMVVCCTPDWQNRYPQLWELASQKAQRAEIVTPEILAAMTTTVNPDGVVASAARISNPTELISPLSLGLVLEQLQDPGNLGTIIRTAVATEVEGLWLSDDSVDVDNPKVLRASAGEWFRVPMRVSQNLPQVIEDYKSQNVQVIATLPQGTKTYWEIDFTRPTLILMGNEGAGLSDELISLADIGVNIPLGGGVESLNVAIATALLLYEAKRQRAVNQKT</sequence>
<evidence type="ECO:0000256" key="2">
    <source>
        <dbReference type="ARBA" id="ARBA00022603"/>
    </source>
</evidence>
<dbReference type="STRING" id="497965.Cyan7822_1095"/>
<dbReference type="SUPFAM" id="SSF75217">
    <property type="entry name" value="alpha/beta knot"/>
    <property type="match status" value="1"/>
</dbReference>
<protein>
    <submittedName>
        <fullName evidence="5">tRNA/rRNA methyltransferase (SpoU)</fullName>
    </submittedName>
</protein>
<evidence type="ECO:0000259" key="4">
    <source>
        <dbReference type="SMART" id="SM00967"/>
    </source>
</evidence>
<dbReference type="InterPro" id="IPR029028">
    <property type="entry name" value="Alpha/beta_knot_MTases"/>
</dbReference>
<dbReference type="GO" id="GO:0008173">
    <property type="term" value="F:RNA methyltransferase activity"/>
    <property type="evidence" value="ECO:0007669"/>
    <property type="project" value="InterPro"/>
</dbReference>
<name>E0UEX2_GLOV7</name>
<dbReference type="Pfam" id="PF00588">
    <property type="entry name" value="SpoU_methylase"/>
    <property type="match status" value="1"/>
</dbReference>
<dbReference type="Gene3D" id="3.40.1280.10">
    <property type="match status" value="1"/>
</dbReference>
<dbReference type="Gene3D" id="3.30.1330.30">
    <property type="match status" value="1"/>
</dbReference>
<dbReference type="eggNOG" id="COG0566">
    <property type="taxonomic scope" value="Bacteria"/>
</dbReference>
<dbReference type="InterPro" id="IPR001537">
    <property type="entry name" value="SpoU_MeTrfase"/>
</dbReference>
<dbReference type="GO" id="GO:0003723">
    <property type="term" value="F:RNA binding"/>
    <property type="evidence" value="ECO:0007669"/>
    <property type="project" value="InterPro"/>
</dbReference>
<dbReference type="RefSeq" id="WP_013321209.1">
    <property type="nucleotide sequence ID" value="NC_014501.1"/>
</dbReference>
<dbReference type="GO" id="GO:0032259">
    <property type="term" value="P:methylation"/>
    <property type="evidence" value="ECO:0007669"/>
    <property type="project" value="UniProtKB-KW"/>
</dbReference>
<comment type="similarity">
    <text evidence="1">Belongs to the class IV-like SAM-binding methyltransferase superfamily. RNA methyltransferase TrmH family.</text>
</comment>
<dbReference type="InterPro" id="IPR013123">
    <property type="entry name" value="SpoU_subst-bd"/>
</dbReference>
<evidence type="ECO:0000256" key="3">
    <source>
        <dbReference type="ARBA" id="ARBA00022679"/>
    </source>
</evidence>